<dbReference type="PANTHER" id="PTHR43537">
    <property type="entry name" value="TRANSCRIPTIONAL REGULATOR, GNTR FAMILY"/>
    <property type="match status" value="1"/>
</dbReference>
<evidence type="ECO:0000313" key="6">
    <source>
        <dbReference type="Proteomes" id="UP000298058"/>
    </source>
</evidence>
<evidence type="ECO:0000259" key="4">
    <source>
        <dbReference type="PROSITE" id="PS50949"/>
    </source>
</evidence>
<feature type="domain" description="HTH gntR-type" evidence="4">
    <location>
        <begin position="1"/>
        <end position="69"/>
    </location>
</feature>
<dbReference type="InterPro" id="IPR036390">
    <property type="entry name" value="WH_DNA-bd_sf"/>
</dbReference>
<dbReference type="OrthoDB" id="369590at2"/>
<dbReference type="RefSeq" id="WP_135761967.1">
    <property type="nucleotide sequence ID" value="NZ_RQHW01000079.1"/>
</dbReference>
<comment type="caution">
    <text evidence="5">The sequence shown here is derived from an EMBL/GenBank/DDBJ whole genome shotgun (WGS) entry which is preliminary data.</text>
</comment>
<evidence type="ECO:0000256" key="1">
    <source>
        <dbReference type="ARBA" id="ARBA00023015"/>
    </source>
</evidence>
<dbReference type="PROSITE" id="PS50949">
    <property type="entry name" value="HTH_GNTR"/>
    <property type="match status" value="1"/>
</dbReference>
<dbReference type="InterPro" id="IPR036388">
    <property type="entry name" value="WH-like_DNA-bd_sf"/>
</dbReference>
<evidence type="ECO:0000256" key="3">
    <source>
        <dbReference type="ARBA" id="ARBA00023163"/>
    </source>
</evidence>
<dbReference type="GO" id="GO:0003700">
    <property type="term" value="F:DNA-binding transcription factor activity"/>
    <property type="evidence" value="ECO:0007669"/>
    <property type="project" value="InterPro"/>
</dbReference>
<gene>
    <name evidence="5" type="ORF">EHS15_17915</name>
</gene>
<dbReference type="EMBL" id="RQHW01000079">
    <property type="protein sequence ID" value="TGN17060.1"/>
    <property type="molecule type" value="Genomic_DNA"/>
</dbReference>
<dbReference type="AlphaFoldDB" id="A0A4R9LYK9"/>
<keyword evidence="6" id="KW-1185">Reference proteome</keyword>
<name>A0A4R9LYK9_9LEPT</name>
<dbReference type="InterPro" id="IPR008920">
    <property type="entry name" value="TF_FadR/GntR_C"/>
</dbReference>
<protein>
    <submittedName>
        <fullName evidence="5">FadR family transcriptional regulator</fullName>
    </submittedName>
</protein>
<keyword evidence="2" id="KW-0238">DNA-binding</keyword>
<dbReference type="InterPro" id="IPR000524">
    <property type="entry name" value="Tscrpt_reg_HTH_GntR"/>
</dbReference>
<keyword evidence="1" id="KW-0805">Transcription regulation</keyword>
<dbReference type="SUPFAM" id="SSF46785">
    <property type="entry name" value="Winged helix' DNA-binding domain"/>
    <property type="match status" value="1"/>
</dbReference>
<reference evidence="5" key="1">
    <citation type="journal article" date="2019" name="PLoS Negl. Trop. Dis.">
        <title>Revisiting the worldwide diversity of Leptospira species in the environment.</title>
        <authorList>
            <person name="Vincent A.T."/>
            <person name="Schiettekatte O."/>
            <person name="Bourhy P."/>
            <person name="Veyrier F.J."/>
            <person name="Picardeau M."/>
        </authorList>
    </citation>
    <scope>NUCLEOTIDE SEQUENCE [LARGE SCALE GENOMIC DNA]</scope>
    <source>
        <strain evidence="5">201300427</strain>
    </source>
</reference>
<dbReference type="PANTHER" id="PTHR43537:SF5">
    <property type="entry name" value="UXU OPERON TRANSCRIPTIONAL REGULATOR"/>
    <property type="match status" value="1"/>
</dbReference>
<evidence type="ECO:0000256" key="2">
    <source>
        <dbReference type="ARBA" id="ARBA00023125"/>
    </source>
</evidence>
<keyword evidence="3" id="KW-0804">Transcription</keyword>
<accession>A0A4R9LYK9</accession>
<sequence>MLPHKLVVKKFIRDVYEEKLKPGDKLPPLRELSKQLNTDQTSLRIALKHLEFMKILEIKRSDGVYVLDYRKNAGPEFLMELFPESEEDNSHINSYLIDEAFEYWIVLVPELIRLAWKRYSIRNIREMLNIYEEEAKNLNNISVLVELEMRHINLLTEVTNNIMVTLTMNSILPLRKKMTEFFIKAIGKDEFAKYISLRKKLARGYLTENHADRETSIQTYRDAMDRYRKMMRDQIAKGLK</sequence>
<evidence type="ECO:0000313" key="5">
    <source>
        <dbReference type="EMBL" id="TGN17060.1"/>
    </source>
</evidence>
<proteinExistence type="predicted"/>
<organism evidence="5 6">
    <name type="scientific">Leptospira idonii</name>
    <dbReference type="NCBI Taxonomy" id="1193500"/>
    <lineage>
        <taxon>Bacteria</taxon>
        <taxon>Pseudomonadati</taxon>
        <taxon>Spirochaetota</taxon>
        <taxon>Spirochaetia</taxon>
        <taxon>Leptospirales</taxon>
        <taxon>Leptospiraceae</taxon>
        <taxon>Leptospira</taxon>
    </lineage>
</organism>
<dbReference type="Gene3D" id="1.10.10.10">
    <property type="entry name" value="Winged helix-like DNA-binding domain superfamily/Winged helix DNA-binding domain"/>
    <property type="match status" value="1"/>
</dbReference>
<dbReference type="GO" id="GO:0003677">
    <property type="term" value="F:DNA binding"/>
    <property type="evidence" value="ECO:0007669"/>
    <property type="project" value="UniProtKB-KW"/>
</dbReference>
<dbReference type="Proteomes" id="UP000298058">
    <property type="component" value="Unassembled WGS sequence"/>
</dbReference>
<dbReference type="Gene3D" id="1.20.120.530">
    <property type="entry name" value="GntR ligand-binding domain-like"/>
    <property type="match status" value="1"/>
</dbReference>
<dbReference type="SMART" id="SM00345">
    <property type="entry name" value="HTH_GNTR"/>
    <property type="match status" value="1"/>
</dbReference>
<dbReference type="Pfam" id="PF00392">
    <property type="entry name" value="GntR"/>
    <property type="match status" value="1"/>
</dbReference>